<name>A0A8H4W130_9HELO</name>
<sequence length="377" mass="42551">MSVFHAFIDEINSPGGSIGHGYRAFTHAEYKEIIREGPCKITYCVDCQHSWYAIEEQANPLKTYIAKPSDYLAQKIIKNLVETAAADREYLLNHLASNGNLIVSKWKKSVKKREEILKRAVPDIHEKRWTIVHYSFEAESKTTKTAQNRSMVWRHRLLLPWLNLEILKENPAVLFALLHNRTAYPPQDWAAFDSKQLVQNWAIGFLAVQFSAKCVVMHGSRYGQVVDFEAGATHRGDTLGFPRAQLVLEAQAYLMNSLRKTVDLLLEGADLSTNKGSDKWESMTGVGFKHSNHIELWSPYTNQPFCPPPVFKIDNLVSIAQTRLDALGDHLFFLQTDPAYLRRFGRIVLGGAFGTLQESNGQGTLLASAIIGDVVDY</sequence>
<keyword evidence="2" id="KW-1185">Reference proteome</keyword>
<evidence type="ECO:0000313" key="1">
    <source>
        <dbReference type="EMBL" id="KAF4627825.1"/>
    </source>
</evidence>
<comment type="caution">
    <text evidence="1">The sequence shown here is derived from an EMBL/GenBank/DDBJ whole genome shotgun (WGS) entry which is preliminary data.</text>
</comment>
<proteinExistence type="predicted"/>
<dbReference type="Proteomes" id="UP000566819">
    <property type="component" value="Unassembled WGS sequence"/>
</dbReference>
<accession>A0A8H4W130</accession>
<gene>
    <name evidence="1" type="ORF">G7Y89_g10330</name>
</gene>
<reference evidence="1 2" key="1">
    <citation type="submission" date="2020-03" db="EMBL/GenBank/DDBJ databases">
        <title>Draft Genome Sequence of Cudoniella acicularis.</title>
        <authorList>
            <person name="Buettner E."/>
            <person name="Kellner H."/>
        </authorList>
    </citation>
    <scope>NUCLEOTIDE SEQUENCE [LARGE SCALE GENOMIC DNA]</scope>
    <source>
        <strain evidence="1 2">DSM 108380</strain>
    </source>
</reference>
<evidence type="ECO:0000313" key="2">
    <source>
        <dbReference type="Proteomes" id="UP000566819"/>
    </source>
</evidence>
<dbReference type="OrthoDB" id="2922289at2759"/>
<dbReference type="AlphaFoldDB" id="A0A8H4W130"/>
<organism evidence="1 2">
    <name type="scientific">Cudoniella acicularis</name>
    <dbReference type="NCBI Taxonomy" id="354080"/>
    <lineage>
        <taxon>Eukaryota</taxon>
        <taxon>Fungi</taxon>
        <taxon>Dikarya</taxon>
        <taxon>Ascomycota</taxon>
        <taxon>Pezizomycotina</taxon>
        <taxon>Leotiomycetes</taxon>
        <taxon>Helotiales</taxon>
        <taxon>Tricladiaceae</taxon>
        <taxon>Cudoniella</taxon>
    </lineage>
</organism>
<dbReference type="EMBL" id="JAAMPI010000904">
    <property type="protein sequence ID" value="KAF4627825.1"/>
    <property type="molecule type" value="Genomic_DNA"/>
</dbReference>
<protein>
    <submittedName>
        <fullName evidence="1">Uncharacterized protein</fullName>
    </submittedName>
</protein>